<evidence type="ECO:0000256" key="1">
    <source>
        <dbReference type="SAM" id="Phobius"/>
    </source>
</evidence>
<proteinExistence type="predicted"/>
<reference evidence="2 3" key="1">
    <citation type="journal article" date="2020" name="IScience">
        <title>Genome Sequencing of the Endangered Kingdonia uniflora (Circaeasteraceae, Ranunculales) Reveals Potential Mechanisms of Evolutionary Specialization.</title>
        <authorList>
            <person name="Sun Y."/>
            <person name="Deng T."/>
            <person name="Zhang A."/>
            <person name="Moore M.J."/>
            <person name="Landis J.B."/>
            <person name="Lin N."/>
            <person name="Zhang H."/>
            <person name="Zhang X."/>
            <person name="Huang J."/>
            <person name="Zhang X."/>
            <person name="Sun H."/>
            <person name="Wang H."/>
        </authorList>
    </citation>
    <scope>NUCLEOTIDE SEQUENCE [LARGE SCALE GENOMIC DNA]</scope>
    <source>
        <strain evidence="2">TB1705</strain>
        <tissue evidence="2">Leaf</tissue>
    </source>
</reference>
<keyword evidence="1" id="KW-1133">Transmembrane helix</keyword>
<name>A0A7J7MRD7_9MAGN</name>
<accession>A0A7J7MRD7</accession>
<sequence length="53" mass="6144">MIFFQLNTLALGGLHFNVEALAQLRYLSFFFFFFVLNLLTYFTTFASGCLHTP</sequence>
<dbReference type="Proteomes" id="UP000541444">
    <property type="component" value="Unassembled WGS sequence"/>
</dbReference>
<dbReference type="AlphaFoldDB" id="A0A7J7MRD7"/>
<gene>
    <name evidence="2" type="ORF">GIB67_029897</name>
</gene>
<feature type="transmembrane region" description="Helical" evidence="1">
    <location>
        <begin position="26"/>
        <end position="50"/>
    </location>
</feature>
<protein>
    <submittedName>
        <fullName evidence="2">Uncharacterized protein</fullName>
    </submittedName>
</protein>
<keyword evidence="1" id="KW-0812">Transmembrane</keyword>
<organism evidence="2 3">
    <name type="scientific">Kingdonia uniflora</name>
    <dbReference type="NCBI Taxonomy" id="39325"/>
    <lineage>
        <taxon>Eukaryota</taxon>
        <taxon>Viridiplantae</taxon>
        <taxon>Streptophyta</taxon>
        <taxon>Embryophyta</taxon>
        <taxon>Tracheophyta</taxon>
        <taxon>Spermatophyta</taxon>
        <taxon>Magnoliopsida</taxon>
        <taxon>Ranunculales</taxon>
        <taxon>Circaeasteraceae</taxon>
        <taxon>Kingdonia</taxon>
    </lineage>
</organism>
<comment type="caution">
    <text evidence="2">The sequence shown here is derived from an EMBL/GenBank/DDBJ whole genome shotgun (WGS) entry which is preliminary data.</text>
</comment>
<evidence type="ECO:0000313" key="2">
    <source>
        <dbReference type="EMBL" id="KAF6157278.1"/>
    </source>
</evidence>
<keyword evidence="3" id="KW-1185">Reference proteome</keyword>
<keyword evidence="1" id="KW-0472">Membrane</keyword>
<evidence type="ECO:0000313" key="3">
    <source>
        <dbReference type="Proteomes" id="UP000541444"/>
    </source>
</evidence>
<feature type="non-terminal residue" evidence="2">
    <location>
        <position position="1"/>
    </location>
</feature>
<dbReference type="EMBL" id="JACGCM010001279">
    <property type="protein sequence ID" value="KAF6157278.1"/>
    <property type="molecule type" value="Genomic_DNA"/>
</dbReference>